<evidence type="ECO:0000313" key="1">
    <source>
        <dbReference type="EMBL" id="RNA01647.1"/>
    </source>
</evidence>
<sequence>MPFQNNDWLLKIIFILAITNTIDKNLESLEYELSAVEILPLHDKKIHPMFVQYGIPLIK</sequence>
<dbReference type="EMBL" id="REGN01009234">
    <property type="protein sequence ID" value="RNA01647.1"/>
    <property type="molecule type" value="Genomic_DNA"/>
</dbReference>
<comment type="caution">
    <text evidence="1">The sequence shown here is derived from an EMBL/GenBank/DDBJ whole genome shotgun (WGS) entry which is preliminary data.</text>
</comment>
<proteinExistence type="predicted"/>
<dbReference type="Proteomes" id="UP000276133">
    <property type="component" value="Unassembled WGS sequence"/>
</dbReference>
<keyword evidence="2" id="KW-1185">Reference proteome</keyword>
<organism evidence="1 2">
    <name type="scientific">Brachionus plicatilis</name>
    <name type="common">Marine rotifer</name>
    <name type="synonym">Brachionus muelleri</name>
    <dbReference type="NCBI Taxonomy" id="10195"/>
    <lineage>
        <taxon>Eukaryota</taxon>
        <taxon>Metazoa</taxon>
        <taxon>Spiralia</taxon>
        <taxon>Gnathifera</taxon>
        <taxon>Rotifera</taxon>
        <taxon>Eurotatoria</taxon>
        <taxon>Monogononta</taxon>
        <taxon>Pseudotrocha</taxon>
        <taxon>Ploima</taxon>
        <taxon>Brachionidae</taxon>
        <taxon>Brachionus</taxon>
    </lineage>
</organism>
<accession>A0A3M7PR65</accession>
<reference evidence="1 2" key="1">
    <citation type="journal article" date="2018" name="Sci. Rep.">
        <title>Genomic signatures of local adaptation to the degree of environmental predictability in rotifers.</title>
        <authorList>
            <person name="Franch-Gras L."/>
            <person name="Hahn C."/>
            <person name="Garcia-Roger E.M."/>
            <person name="Carmona M.J."/>
            <person name="Serra M."/>
            <person name="Gomez A."/>
        </authorList>
    </citation>
    <scope>NUCLEOTIDE SEQUENCE [LARGE SCALE GENOMIC DNA]</scope>
    <source>
        <strain evidence="1">HYR1</strain>
    </source>
</reference>
<protein>
    <submittedName>
        <fullName evidence="1">Uncharacterized protein</fullName>
    </submittedName>
</protein>
<name>A0A3M7PR65_BRAPC</name>
<gene>
    <name evidence="1" type="ORF">BpHYR1_008180</name>
</gene>
<evidence type="ECO:0000313" key="2">
    <source>
        <dbReference type="Proteomes" id="UP000276133"/>
    </source>
</evidence>
<dbReference type="AlphaFoldDB" id="A0A3M7PR65"/>